<evidence type="ECO:0008006" key="5">
    <source>
        <dbReference type="Google" id="ProtNLM"/>
    </source>
</evidence>
<organism evidence="3 4">
    <name type="scientific">Dickeya lacustris</name>
    <dbReference type="NCBI Taxonomy" id="2259638"/>
    <lineage>
        <taxon>Bacteria</taxon>
        <taxon>Pseudomonadati</taxon>
        <taxon>Pseudomonadota</taxon>
        <taxon>Gammaproteobacteria</taxon>
        <taxon>Enterobacterales</taxon>
        <taxon>Pectobacteriaceae</taxon>
        <taxon>Dickeya</taxon>
    </lineage>
</organism>
<dbReference type="RefSeq" id="WP_164512973.1">
    <property type="nucleotide sequence ID" value="NZ_CP114280.1"/>
</dbReference>
<evidence type="ECO:0000313" key="4">
    <source>
        <dbReference type="Proteomes" id="UP001219630"/>
    </source>
</evidence>
<feature type="chain" id="PRO_5046212054" description="Lipoprotein" evidence="2">
    <location>
        <begin position="20"/>
        <end position="57"/>
    </location>
</feature>
<evidence type="ECO:0000256" key="1">
    <source>
        <dbReference type="SAM" id="MobiDB-lite"/>
    </source>
</evidence>
<gene>
    <name evidence="3" type="ORF">O1Q98_18580</name>
</gene>
<evidence type="ECO:0000256" key="2">
    <source>
        <dbReference type="SAM" id="SignalP"/>
    </source>
</evidence>
<evidence type="ECO:0000313" key="3">
    <source>
        <dbReference type="EMBL" id="WFN55561.1"/>
    </source>
</evidence>
<feature type="region of interest" description="Disordered" evidence="1">
    <location>
        <begin position="25"/>
        <end position="57"/>
    </location>
</feature>
<keyword evidence="4" id="KW-1185">Reference proteome</keyword>
<keyword evidence="2" id="KW-0732">Signal</keyword>
<dbReference type="EMBL" id="CP114280">
    <property type="protein sequence ID" value="WFN55561.1"/>
    <property type="molecule type" value="Genomic_DNA"/>
</dbReference>
<sequence length="57" mass="5731">MKKSIRLACVVALITTLNGCLFPPPFGGPGGGHGGHGAAPGGLHYGEQKTPGIQEHP</sequence>
<protein>
    <recommendedName>
        <fullName evidence="5">Lipoprotein</fullName>
    </recommendedName>
</protein>
<dbReference type="Proteomes" id="UP001219630">
    <property type="component" value="Chromosome"/>
</dbReference>
<feature type="compositionally biased region" description="Gly residues" evidence="1">
    <location>
        <begin position="28"/>
        <end position="44"/>
    </location>
</feature>
<name>A0ABY8G6H6_9GAMM</name>
<reference evidence="3 4" key="1">
    <citation type="submission" date="2022-12" db="EMBL/GenBank/DDBJ databases">
        <title>Complete genome sequencing of Dickeya lacustris type strain LMG30899.</title>
        <authorList>
            <person name="Dobhal S."/>
            <person name="Arizala D."/>
            <person name="Arif M."/>
        </authorList>
    </citation>
    <scope>NUCLEOTIDE SEQUENCE [LARGE SCALE GENOMIC DNA]</scope>
    <source>
        <strain evidence="3 4">LMG30899</strain>
    </source>
</reference>
<accession>A0ABY8G6H6</accession>
<proteinExistence type="predicted"/>
<feature type="signal peptide" evidence="2">
    <location>
        <begin position="1"/>
        <end position="19"/>
    </location>
</feature>